<keyword evidence="2" id="KW-1185">Reference proteome</keyword>
<dbReference type="HOGENOM" id="CLU_2670974_0_0_1"/>
<sequence length="75" mass="8646">MIAIWHPFFAADSITSISNLGLRINDFPDDYPWARIPSSFRLRTLTNAYPLQASRTRVRAIQRLEASYTPIEYAT</sequence>
<dbReference type="GeneID" id="9378244"/>
<gene>
    <name evidence="1" type="ORF">CC1G_15436</name>
</gene>
<name>D6RQN9_COPC7</name>
<dbReference type="KEGG" id="cci:CC1G_15436"/>
<dbReference type="VEuPathDB" id="FungiDB:CC1G_15436"/>
<reference evidence="1 2" key="1">
    <citation type="journal article" date="2010" name="Proc. Natl. Acad. Sci. U.S.A.">
        <title>Insights into evolution of multicellular fungi from the assembled chromosomes of the mushroom Coprinopsis cinerea (Coprinus cinereus).</title>
        <authorList>
            <person name="Stajich J.E."/>
            <person name="Wilke S.K."/>
            <person name="Ahren D."/>
            <person name="Au C.H."/>
            <person name="Birren B.W."/>
            <person name="Borodovsky M."/>
            <person name="Burns C."/>
            <person name="Canback B."/>
            <person name="Casselton L.A."/>
            <person name="Cheng C.K."/>
            <person name="Deng J."/>
            <person name="Dietrich F.S."/>
            <person name="Fargo D.C."/>
            <person name="Farman M.L."/>
            <person name="Gathman A.C."/>
            <person name="Goldberg J."/>
            <person name="Guigo R."/>
            <person name="Hoegger P.J."/>
            <person name="Hooker J.B."/>
            <person name="Huggins A."/>
            <person name="James T.Y."/>
            <person name="Kamada T."/>
            <person name="Kilaru S."/>
            <person name="Kodira C."/>
            <person name="Kues U."/>
            <person name="Kupfer D."/>
            <person name="Kwan H.S."/>
            <person name="Lomsadze A."/>
            <person name="Li W."/>
            <person name="Lilly W.W."/>
            <person name="Ma L.J."/>
            <person name="Mackey A.J."/>
            <person name="Manning G."/>
            <person name="Martin F."/>
            <person name="Muraguchi H."/>
            <person name="Natvig D.O."/>
            <person name="Palmerini H."/>
            <person name="Ramesh M.A."/>
            <person name="Rehmeyer C.J."/>
            <person name="Roe B.A."/>
            <person name="Shenoy N."/>
            <person name="Stanke M."/>
            <person name="Ter-Hovhannisyan V."/>
            <person name="Tunlid A."/>
            <person name="Velagapudi R."/>
            <person name="Vision T.J."/>
            <person name="Zeng Q."/>
            <person name="Zolan M.E."/>
            <person name="Pukkila P.J."/>
        </authorList>
    </citation>
    <scope>NUCLEOTIDE SEQUENCE [LARGE SCALE GENOMIC DNA]</scope>
    <source>
        <strain evidence="2">Okayama-7 / 130 / ATCC MYA-4618 / FGSC 9003</strain>
    </source>
</reference>
<dbReference type="EMBL" id="AACS02000012">
    <property type="protein sequence ID" value="EFI26665.1"/>
    <property type="molecule type" value="Genomic_DNA"/>
</dbReference>
<dbReference type="InParanoid" id="D6RQN9"/>
<organism evidence="1 2">
    <name type="scientific">Coprinopsis cinerea (strain Okayama-7 / 130 / ATCC MYA-4618 / FGSC 9003)</name>
    <name type="common">Inky cap fungus</name>
    <name type="synonym">Hormographiella aspergillata</name>
    <dbReference type="NCBI Taxonomy" id="240176"/>
    <lineage>
        <taxon>Eukaryota</taxon>
        <taxon>Fungi</taxon>
        <taxon>Dikarya</taxon>
        <taxon>Basidiomycota</taxon>
        <taxon>Agaricomycotina</taxon>
        <taxon>Agaricomycetes</taxon>
        <taxon>Agaricomycetidae</taxon>
        <taxon>Agaricales</taxon>
        <taxon>Agaricineae</taxon>
        <taxon>Psathyrellaceae</taxon>
        <taxon>Coprinopsis</taxon>
    </lineage>
</organism>
<evidence type="ECO:0000313" key="2">
    <source>
        <dbReference type="Proteomes" id="UP000001861"/>
    </source>
</evidence>
<comment type="caution">
    <text evidence="1">The sequence shown here is derived from an EMBL/GenBank/DDBJ whole genome shotgun (WGS) entry which is preliminary data.</text>
</comment>
<dbReference type="Proteomes" id="UP000001861">
    <property type="component" value="Unassembled WGS sequence"/>
</dbReference>
<evidence type="ECO:0000313" key="1">
    <source>
        <dbReference type="EMBL" id="EFI26665.1"/>
    </source>
</evidence>
<accession>D6RQN9</accession>
<protein>
    <submittedName>
        <fullName evidence="1">Uncharacterized protein</fullName>
    </submittedName>
</protein>
<proteinExistence type="predicted"/>
<dbReference type="AlphaFoldDB" id="D6RQN9"/>
<dbReference type="RefSeq" id="XP_002910159.1">
    <property type="nucleotide sequence ID" value="XM_002910113.1"/>
</dbReference>